<feature type="domain" description="Beta-glucuronidase C-terminal" evidence="2">
    <location>
        <begin position="422"/>
        <end position="534"/>
    </location>
</feature>
<keyword evidence="3" id="KW-0378">Hydrolase</keyword>
<dbReference type="Proteomes" id="UP000799766">
    <property type="component" value="Unassembled WGS sequence"/>
</dbReference>
<dbReference type="EMBL" id="MU001698">
    <property type="protein sequence ID" value="KAF2453338.1"/>
    <property type="molecule type" value="Genomic_DNA"/>
</dbReference>
<evidence type="ECO:0000313" key="3">
    <source>
        <dbReference type="EMBL" id="KAF2453338.1"/>
    </source>
</evidence>
<keyword evidence="1" id="KW-0732">Signal</keyword>
<feature type="signal peptide" evidence="1">
    <location>
        <begin position="1"/>
        <end position="20"/>
    </location>
</feature>
<dbReference type="SUPFAM" id="SSF51445">
    <property type="entry name" value="(Trans)glycosidases"/>
    <property type="match status" value="1"/>
</dbReference>
<dbReference type="Gene3D" id="3.20.20.80">
    <property type="entry name" value="Glycosidases"/>
    <property type="match status" value="1"/>
</dbReference>
<evidence type="ECO:0000256" key="1">
    <source>
        <dbReference type="SAM" id="SignalP"/>
    </source>
</evidence>
<dbReference type="InterPro" id="IPR013780">
    <property type="entry name" value="Glyco_hydro_b"/>
</dbReference>
<keyword evidence="4" id="KW-1185">Reference proteome</keyword>
<feature type="chain" id="PRO_5025693327" evidence="1">
    <location>
        <begin position="21"/>
        <end position="539"/>
    </location>
</feature>
<dbReference type="GO" id="GO:0016787">
    <property type="term" value="F:hydrolase activity"/>
    <property type="evidence" value="ECO:0007669"/>
    <property type="project" value="UniProtKB-KW"/>
</dbReference>
<dbReference type="Gene3D" id="2.60.40.1180">
    <property type="entry name" value="Golgi alpha-mannosidase II"/>
    <property type="match status" value="1"/>
</dbReference>
<evidence type="ECO:0000259" key="2">
    <source>
        <dbReference type="Pfam" id="PF16862"/>
    </source>
</evidence>
<sequence>MPLARSIVSAALLGSSVARALPHEPRHTESPDVQVSCPSTPDGAGPELLDAFVSYSVELAFWPDFGGNLSHPNTFSNNLLDNLGELQGTKPHIRVGGNTQDYAIYDPDLPTATKGIVVPSRSPDYPYYLTIGPSFFESYQTFPSVKYAHGFNLAKNGSAARRSLVESAKVACKVLGEDDRFLLWELGNEPDLYKTSAQGIKRPADWDEEDYVREWKDGTAAIRDAIAEACPEMASDARYKYMAPSFAGTSNSLDPNEVWADGLDGRRDIAWISQHNYIDGATQPGVTLQGTLMNHTRTASSVTPLVSLARNLSAAHPALPFVLGETNSLYNQGAPGLSDSFGAALWGLDFRLHSAARGVAAVHMHQGTGYRYAAWQPVATATGRRRTRAPYYGDAAAAAMVGARARGPARVRELAAAERAVAYAAYEGAGLARLMAISLDAYNGTGAAAEAAARPAATFALGLPEGCAREARVARLMAGGSDAVAGVTWDGVSFDWELDEGRPVVVGNATRDERVAVGEDGVMVLEVPHSSAAMVRVDC</sequence>
<proteinExistence type="predicted"/>
<gene>
    <name evidence="3" type="ORF">BDY21DRAFT_293139</name>
</gene>
<accession>A0A6A6NNT8</accession>
<evidence type="ECO:0000313" key="4">
    <source>
        <dbReference type="Proteomes" id="UP000799766"/>
    </source>
</evidence>
<protein>
    <submittedName>
        <fullName evidence="3">Glycoside hydrolase superfamily</fullName>
    </submittedName>
</protein>
<dbReference type="AlphaFoldDB" id="A0A6A6NNT8"/>
<dbReference type="OrthoDB" id="2831684at2759"/>
<dbReference type="InterPro" id="IPR017853">
    <property type="entry name" value="GH"/>
</dbReference>
<organism evidence="3 4">
    <name type="scientific">Lineolata rhizophorae</name>
    <dbReference type="NCBI Taxonomy" id="578093"/>
    <lineage>
        <taxon>Eukaryota</taxon>
        <taxon>Fungi</taxon>
        <taxon>Dikarya</taxon>
        <taxon>Ascomycota</taxon>
        <taxon>Pezizomycotina</taxon>
        <taxon>Dothideomycetes</taxon>
        <taxon>Dothideomycetes incertae sedis</taxon>
        <taxon>Lineolatales</taxon>
        <taxon>Lineolataceae</taxon>
        <taxon>Lineolata</taxon>
    </lineage>
</organism>
<dbReference type="PANTHER" id="PTHR36183">
    <property type="entry name" value="BETA-GLUCURONIDASE"/>
    <property type="match status" value="1"/>
</dbReference>
<dbReference type="PANTHER" id="PTHR36183:SF2">
    <property type="entry name" value="BETA-GLUCURONIDASE C-TERMINAL DOMAIN-CONTAINING PROTEIN"/>
    <property type="match status" value="1"/>
</dbReference>
<reference evidence="3" key="1">
    <citation type="journal article" date="2020" name="Stud. Mycol.">
        <title>101 Dothideomycetes genomes: a test case for predicting lifestyles and emergence of pathogens.</title>
        <authorList>
            <person name="Haridas S."/>
            <person name="Albert R."/>
            <person name="Binder M."/>
            <person name="Bloem J."/>
            <person name="Labutti K."/>
            <person name="Salamov A."/>
            <person name="Andreopoulos B."/>
            <person name="Baker S."/>
            <person name="Barry K."/>
            <person name="Bills G."/>
            <person name="Bluhm B."/>
            <person name="Cannon C."/>
            <person name="Castanera R."/>
            <person name="Culley D."/>
            <person name="Daum C."/>
            <person name="Ezra D."/>
            <person name="Gonzalez J."/>
            <person name="Henrissat B."/>
            <person name="Kuo A."/>
            <person name="Liang C."/>
            <person name="Lipzen A."/>
            <person name="Lutzoni F."/>
            <person name="Magnuson J."/>
            <person name="Mondo S."/>
            <person name="Nolan M."/>
            <person name="Ohm R."/>
            <person name="Pangilinan J."/>
            <person name="Park H.-J."/>
            <person name="Ramirez L."/>
            <person name="Alfaro M."/>
            <person name="Sun H."/>
            <person name="Tritt A."/>
            <person name="Yoshinaga Y."/>
            <person name="Zwiers L.-H."/>
            <person name="Turgeon B."/>
            <person name="Goodwin S."/>
            <person name="Spatafora J."/>
            <person name="Crous P."/>
            <person name="Grigoriev I."/>
        </authorList>
    </citation>
    <scope>NUCLEOTIDE SEQUENCE</scope>
    <source>
        <strain evidence="3">ATCC 16933</strain>
    </source>
</reference>
<dbReference type="Pfam" id="PF16862">
    <property type="entry name" value="Glyco_hydro_79C"/>
    <property type="match status" value="1"/>
</dbReference>
<dbReference type="InterPro" id="IPR031728">
    <property type="entry name" value="GlcAase_C"/>
</dbReference>
<dbReference type="InterPro" id="IPR052974">
    <property type="entry name" value="GH79_Enzymes"/>
</dbReference>
<name>A0A6A6NNT8_9PEZI</name>